<accession>A0A2P5CS04</accession>
<organism evidence="1 2">
    <name type="scientific">Parasponia andersonii</name>
    <name type="common">Sponia andersonii</name>
    <dbReference type="NCBI Taxonomy" id="3476"/>
    <lineage>
        <taxon>Eukaryota</taxon>
        <taxon>Viridiplantae</taxon>
        <taxon>Streptophyta</taxon>
        <taxon>Embryophyta</taxon>
        <taxon>Tracheophyta</taxon>
        <taxon>Spermatophyta</taxon>
        <taxon>Magnoliopsida</taxon>
        <taxon>eudicotyledons</taxon>
        <taxon>Gunneridae</taxon>
        <taxon>Pentapetalae</taxon>
        <taxon>rosids</taxon>
        <taxon>fabids</taxon>
        <taxon>Rosales</taxon>
        <taxon>Cannabaceae</taxon>
        <taxon>Parasponia</taxon>
    </lineage>
</organism>
<dbReference type="EMBL" id="JXTB01000100">
    <property type="protein sequence ID" value="PON63838.1"/>
    <property type="molecule type" value="Genomic_DNA"/>
</dbReference>
<evidence type="ECO:0000313" key="1">
    <source>
        <dbReference type="EMBL" id="PON63838.1"/>
    </source>
</evidence>
<sequence>MLAREWRQINGTRPCSVAIFPNDNFAHPHDCYTIIFLNMSFTKRGNIITPNGTTIEVYEFTEHLMFPLDNPNYRRLQKILFLENDIIPDEIWPSENDDAPWEQFPHEYVRQMK</sequence>
<name>A0A2P5CS04_PARAD</name>
<keyword evidence="2" id="KW-1185">Reference proteome</keyword>
<comment type="caution">
    <text evidence="1">The sequence shown here is derived from an EMBL/GenBank/DDBJ whole genome shotgun (WGS) entry which is preliminary data.</text>
</comment>
<gene>
    <name evidence="1" type="ORF">PanWU01x14_128150</name>
</gene>
<protein>
    <submittedName>
        <fullName evidence="1">Uncharacterized protein</fullName>
    </submittedName>
</protein>
<reference evidence="2" key="1">
    <citation type="submission" date="2016-06" db="EMBL/GenBank/DDBJ databases">
        <title>Parallel loss of symbiosis genes in relatives of nitrogen-fixing non-legume Parasponia.</title>
        <authorList>
            <person name="Van Velzen R."/>
            <person name="Holmer R."/>
            <person name="Bu F."/>
            <person name="Rutten L."/>
            <person name="Van Zeijl A."/>
            <person name="Liu W."/>
            <person name="Santuari L."/>
            <person name="Cao Q."/>
            <person name="Sharma T."/>
            <person name="Shen D."/>
            <person name="Roswanjaya Y."/>
            <person name="Wardhani T."/>
            <person name="Kalhor M.S."/>
            <person name="Jansen J."/>
            <person name="Van den Hoogen J."/>
            <person name="Gungor B."/>
            <person name="Hartog M."/>
            <person name="Hontelez J."/>
            <person name="Verver J."/>
            <person name="Yang W.-C."/>
            <person name="Schijlen E."/>
            <person name="Repin R."/>
            <person name="Schilthuizen M."/>
            <person name="Schranz E."/>
            <person name="Heidstra R."/>
            <person name="Miyata K."/>
            <person name="Fedorova E."/>
            <person name="Kohlen W."/>
            <person name="Bisseling T."/>
            <person name="Smit S."/>
            <person name="Geurts R."/>
        </authorList>
    </citation>
    <scope>NUCLEOTIDE SEQUENCE [LARGE SCALE GENOMIC DNA]</scope>
    <source>
        <strain evidence="2">cv. WU1-14</strain>
    </source>
</reference>
<evidence type="ECO:0000313" key="2">
    <source>
        <dbReference type="Proteomes" id="UP000237105"/>
    </source>
</evidence>
<dbReference type="OrthoDB" id="10384566at2759"/>
<proteinExistence type="predicted"/>
<dbReference type="Proteomes" id="UP000237105">
    <property type="component" value="Unassembled WGS sequence"/>
</dbReference>
<dbReference type="AlphaFoldDB" id="A0A2P5CS04"/>